<dbReference type="SUPFAM" id="SSF57059">
    <property type="entry name" value="omega toxin-like"/>
    <property type="match status" value="1"/>
</dbReference>
<dbReference type="GO" id="GO:0008200">
    <property type="term" value="F:ion channel inhibitor activity"/>
    <property type="evidence" value="ECO:0007669"/>
    <property type="project" value="InterPro"/>
</dbReference>
<feature type="signal peptide" evidence="4">
    <location>
        <begin position="1"/>
        <end position="22"/>
    </location>
</feature>
<accession>S5MYH0</accession>
<dbReference type="AlphaFoldDB" id="S5MYH0"/>
<dbReference type="ArachnoServer" id="AS001800">
    <property type="toxin name" value="U14-pisautoxin-Dm1a"/>
</dbReference>
<dbReference type="Gene3D" id="4.10.40.10">
    <property type="match status" value="1"/>
</dbReference>
<dbReference type="InterPro" id="IPR004169">
    <property type="entry name" value="Spidertoxin"/>
</dbReference>
<evidence type="ECO:0000313" key="5">
    <source>
        <dbReference type="EMBL" id="AGR53499.1"/>
    </source>
</evidence>
<organism evidence="5">
    <name type="scientific">Dolomedes mizhoanus</name>
    <dbReference type="NCBI Taxonomy" id="1366394"/>
    <lineage>
        <taxon>Eukaryota</taxon>
        <taxon>Metazoa</taxon>
        <taxon>Ecdysozoa</taxon>
        <taxon>Arthropoda</taxon>
        <taxon>Chelicerata</taxon>
        <taxon>Arachnida</taxon>
        <taxon>Araneae</taxon>
        <taxon>Araneomorphae</taxon>
        <taxon>Entelegynae</taxon>
        <taxon>Lycosoidea</taxon>
        <taxon>Pisauridae</taxon>
        <taxon>Dolomedes</taxon>
    </lineage>
</organism>
<proteinExistence type="predicted"/>
<evidence type="ECO:0000256" key="3">
    <source>
        <dbReference type="ARBA" id="ARBA00023157"/>
    </source>
</evidence>
<keyword evidence="3" id="KW-1015">Disulfide bond</keyword>
<feature type="chain" id="PRO_5004530900" evidence="4">
    <location>
        <begin position="23"/>
        <end position="84"/>
    </location>
</feature>
<comment type="subcellular location">
    <subcellularLocation>
        <location evidence="1">Secreted</location>
    </subcellularLocation>
</comment>
<protein>
    <submittedName>
        <fullName evidence="5">Cystine knot toxin</fullName>
    </submittedName>
</protein>
<sequence>MPLKIHTLLIVLTLTAVLGARAEPDSSENTQLAEESSRDECRELYESCSYPSKPCCENRPCKCSIFFNDCLCYERLSDIFGILK</sequence>
<dbReference type="Pfam" id="PF02819">
    <property type="entry name" value="Toxin_9"/>
    <property type="match status" value="1"/>
</dbReference>
<reference evidence="5" key="1">
    <citation type="journal article" date="2013" name="Toxicon">
        <title>Transcriptome analysis of venom glands from a single fishing spider Dolomedes mizhoanus.</title>
        <authorList>
            <person name="Jiang L."/>
            <person name="Liu C."/>
            <person name="Duan Z."/>
            <person name="Deng M."/>
            <person name="Tang X."/>
            <person name="Liang S."/>
        </authorList>
    </citation>
    <scope>NUCLEOTIDE SEQUENCE</scope>
    <source>
        <strain evidence="5">DMTX-61</strain>
    </source>
</reference>
<dbReference type="CDD" id="cd12960">
    <property type="entry name" value="Spider_toxin"/>
    <property type="match status" value="1"/>
</dbReference>
<evidence type="ECO:0000256" key="4">
    <source>
        <dbReference type="SAM" id="SignalP"/>
    </source>
</evidence>
<dbReference type="EMBL" id="KC480136">
    <property type="protein sequence ID" value="AGR53499.1"/>
    <property type="molecule type" value="Genomic_DNA"/>
</dbReference>
<dbReference type="GO" id="GO:0005576">
    <property type="term" value="C:extracellular region"/>
    <property type="evidence" value="ECO:0007669"/>
    <property type="project" value="UniProtKB-SubCell"/>
</dbReference>
<keyword evidence="2" id="KW-0964">Secreted</keyword>
<name>S5MYH0_9ARAC</name>
<keyword evidence="4" id="KW-0732">Signal</keyword>
<evidence type="ECO:0000256" key="1">
    <source>
        <dbReference type="ARBA" id="ARBA00004613"/>
    </source>
</evidence>
<evidence type="ECO:0000256" key="2">
    <source>
        <dbReference type="ARBA" id="ARBA00022525"/>
    </source>
</evidence>